<organism evidence="1 2">
    <name type="scientific">Caballeronia novacaledonica</name>
    <dbReference type="NCBI Taxonomy" id="1544861"/>
    <lineage>
        <taxon>Bacteria</taxon>
        <taxon>Pseudomonadati</taxon>
        <taxon>Pseudomonadota</taxon>
        <taxon>Betaproteobacteria</taxon>
        <taxon>Burkholderiales</taxon>
        <taxon>Burkholderiaceae</taxon>
        <taxon>Caballeronia</taxon>
    </lineage>
</organism>
<dbReference type="Proteomes" id="UP001055013">
    <property type="component" value="Unassembled WGS sequence"/>
</dbReference>
<comment type="caution">
    <text evidence="1">The sequence shown here is derived from an EMBL/GenBank/DDBJ whole genome shotgun (WGS) entry which is preliminary data.</text>
</comment>
<name>A0ACB5QRR8_9BURK</name>
<reference evidence="1" key="1">
    <citation type="submission" date="2021-09" db="EMBL/GenBank/DDBJ databases">
        <title>Isolation and characterization of 3-chlorobenzoate degrading bacteria from soils in Shizuoka.</title>
        <authorList>
            <person name="Ifat A."/>
            <person name="Ogawa N."/>
            <person name="Kimbara K."/>
            <person name="Moriuchi R."/>
            <person name="Dohra H."/>
            <person name="Shintani M."/>
        </authorList>
    </citation>
    <scope>NUCLEOTIDE SEQUENCE</scope>
    <source>
        <strain evidence="1">19CS2-2</strain>
    </source>
</reference>
<proteinExistence type="predicted"/>
<evidence type="ECO:0000313" key="1">
    <source>
        <dbReference type="EMBL" id="GJH17626.1"/>
    </source>
</evidence>
<keyword evidence="2" id="KW-1185">Reference proteome</keyword>
<accession>A0ACB5QRR8</accession>
<gene>
    <name evidence="1" type="ORF">CBA19CS22_13810</name>
</gene>
<sequence>MSRKMTGRLGAPAVRAVPDANRMKFPIEQSIANEISLHYHLTLEVMRSGCGSEYHVGSMAQVVHTALLLRRFCGQGVRTGLFRDAKDAILRCHRLGFEKGDWLADEEAYAILAEILNLLDHQLAIVPLSELQIVNTRLSNGSRANYATSQEQPV</sequence>
<dbReference type="EMBL" id="BPUR01000006">
    <property type="protein sequence ID" value="GJH17626.1"/>
    <property type="molecule type" value="Genomic_DNA"/>
</dbReference>
<evidence type="ECO:0000313" key="2">
    <source>
        <dbReference type="Proteomes" id="UP001055013"/>
    </source>
</evidence>
<protein>
    <submittedName>
        <fullName evidence="1">Uncharacterized protein</fullName>
    </submittedName>
</protein>